<dbReference type="RefSeq" id="WP_126996252.1">
    <property type="nucleotide sequence ID" value="NZ_CP034346.1"/>
</dbReference>
<evidence type="ECO:0000313" key="2">
    <source>
        <dbReference type="Proteomes" id="UP000270678"/>
    </source>
</evidence>
<dbReference type="EMBL" id="CP034346">
    <property type="protein sequence ID" value="AZS14011.1"/>
    <property type="molecule type" value="Genomic_DNA"/>
</dbReference>
<evidence type="ECO:0000313" key="1">
    <source>
        <dbReference type="EMBL" id="AZS14011.1"/>
    </source>
</evidence>
<gene>
    <name evidence="1" type="ORF">EI981_05790</name>
</gene>
<dbReference type="PROSITE" id="PS51257">
    <property type="entry name" value="PROKAR_LIPOPROTEIN"/>
    <property type="match status" value="1"/>
</dbReference>
<sequence>MRGLVMKRRYWSLAICMLTIVIAGYVLTACSVLGGGTDGDQVQVSTTHNPTGEEVLKLNPDADIFMFGDLIFIKADPSSWVQELKFEDQSKVGEITAVYDKQDSFINGMSTKLTVGTEIYAPSPRQGGEVLIIELDGKQHRYLALIEG</sequence>
<name>A0A3S9UUT8_9BACL</name>
<dbReference type="Proteomes" id="UP000270678">
    <property type="component" value="Chromosome"/>
</dbReference>
<reference evidence="2" key="1">
    <citation type="submission" date="2018-12" db="EMBL/GenBank/DDBJ databases">
        <title>Complete genome sequence of Paenibacillus sp. MBLB1234.</title>
        <authorList>
            <person name="Nam Y.-D."/>
            <person name="Kang J."/>
            <person name="Chung W.-H."/>
            <person name="Park Y.S."/>
        </authorList>
    </citation>
    <scope>NUCLEOTIDE SEQUENCE [LARGE SCALE GENOMIC DNA]</scope>
    <source>
        <strain evidence="2">MBLB1234</strain>
    </source>
</reference>
<dbReference type="AlphaFoldDB" id="A0A3S9UUT8"/>
<keyword evidence="2" id="KW-1185">Reference proteome</keyword>
<proteinExistence type="predicted"/>
<dbReference type="OrthoDB" id="1909991at2"/>
<organism evidence="1 2">
    <name type="scientific">Paenibacillus lutimineralis</name>
    <dbReference type="NCBI Taxonomy" id="2707005"/>
    <lineage>
        <taxon>Bacteria</taxon>
        <taxon>Bacillati</taxon>
        <taxon>Bacillota</taxon>
        <taxon>Bacilli</taxon>
        <taxon>Bacillales</taxon>
        <taxon>Paenibacillaceae</taxon>
        <taxon>Paenibacillus</taxon>
    </lineage>
</organism>
<accession>A0A3S9UUT8</accession>
<protein>
    <submittedName>
        <fullName evidence="1">Uncharacterized protein</fullName>
    </submittedName>
</protein>
<dbReference type="KEGG" id="plut:EI981_05790"/>